<dbReference type="SUPFAM" id="SSF53850">
    <property type="entry name" value="Periplasmic binding protein-like II"/>
    <property type="match status" value="1"/>
</dbReference>
<dbReference type="Pfam" id="PF09084">
    <property type="entry name" value="NMT1"/>
    <property type="match status" value="1"/>
</dbReference>
<evidence type="ECO:0000256" key="1">
    <source>
        <dbReference type="ARBA" id="ARBA00004418"/>
    </source>
</evidence>
<dbReference type="InterPro" id="IPR015168">
    <property type="entry name" value="SsuA/THI5"/>
</dbReference>
<keyword evidence="3 5" id="KW-0732">Signal</keyword>
<feature type="signal peptide" evidence="5">
    <location>
        <begin position="1"/>
        <end position="18"/>
    </location>
</feature>
<dbReference type="PANTHER" id="PTHR30024:SF47">
    <property type="entry name" value="TAURINE-BINDING PERIPLASMIC PROTEIN"/>
    <property type="match status" value="1"/>
</dbReference>
<name>A0A9D2ADN1_9FIRM</name>
<sequence>MKKLLSLALAGVMALSLAACGSTPSSTPASTPASGSTSASTPASEPAEEFETVDLRVAYMPNMGSNSLLATALNMGYFEEMGLNVTLTEFQGGPQEIAAMASGDIDISQIGHGAHALCIEGQAKIFHLDCTSLADAVVANTDKGISSIADLKGKTIGVSSGTSAEIILNLALASAGMTKDDVTLVEMDANGMVSAMVSGGVDACATWSPSTMTIANALGDKALTLATNNDYVDQVTFPSSFITTEKFAADNHDVLVRFSRALLKAQDYRAANIEEVAKWVAKQCKADEQTMLDCVGEGNWLTGEFVAAGLEDGTVKSYYENQQKVFIDAGRITEEVPVENYVMFDVMEEAVAATYGA</sequence>
<gene>
    <name evidence="7" type="ORF">H9865_03145</name>
</gene>
<reference evidence="7" key="1">
    <citation type="journal article" date="2021" name="PeerJ">
        <title>Extensive microbial diversity within the chicken gut microbiome revealed by metagenomics and culture.</title>
        <authorList>
            <person name="Gilroy R."/>
            <person name="Ravi A."/>
            <person name="Getino M."/>
            <person name="Pursley I."/>
            <person name="Horton D.L."/>
            <person name="Alikhan N.F."/>
            <person name="Baker D."/>
            <person name="Gharbi K."/>
            <person name="Hall N."/>
            <person name="Watson M."/>
            <person name="Adriaenssens E.M."/>
            <person name="Foster-Nyarko E."/>
            <person name="Jarju S."/>
            <person name="Secka A."/>
            <person name="Antonio M."/>
            <person name="Oren A."/>
            <person name="Chaudhuri R.R."/>
            <person name="La Ragione R."/>
            <person name="Hildebrand F."/>
            <person name="Pallen M.J."/>
        </authorList>
    </citation>
    <scope>NUCLEOTIDE SEQUENCE</scope>
    <source>
        <strain evidence="7">2239</strain>
    </source>
</reference>
<protein>
    <submittedName>
        <fullName evidence="7">ABC transporter substrate-binding protein</fullName>
    </submittedName>
</protein>
<proteinExistence type="inferred from homology"/>
<dbReference type="Gene3D" id="3.40.190.10">
    <property type="entry name" value="Periplasmic binding protein-like II"/>
    <property type="match status" value="2"/>
</dbReference>
<feature type="domain" description="SsuA/THI5-like" evidence="6">
    <location>
        <begin position="71"/>
        <end position="272"/>
    </location>
</feature>
<comment type="caution">
    <text evidence="7">The sequence shown here is derived from an EMBL/GenBank/DDBJ whole genome shotgun (WGS) entry which is preliminary data.</text>
</comment>
<dbReference type="EMBL" id="DXFW01000008">
    <property type="protein sequence ID" value="HIX05095.1"/>
    <property type="molecule type" value="Genomic_DNA"/>
</dbReference>
<evidence type="ECO:0000256" key="5">
    <source>
        <dbReference type="SAM" id="SignalP"/>
    </source>
</evidence>
<feature type="chain" id="PRO_5039659983" evidence="5">
    <location>
        <begin position="19"/>
        <end position="357"/>
    </location>
</feature>
<comment type="similarity">
    <text evidence="2">Belongs to the bacterial solute-binding protein SsuA/TauA family.</text>
</comment>
<dbReference type="PANTHER" id="PTHR30024">
    <property type="entry name" value="ALIPHATIC SULFONATES-BINDING PROTEIN-RELATED"/>
    <property type="match status" value="1"/>
</dbReference>
<feature type="compositionally biased region" description="Low complexity" evidence="4">
    <location>
        <begin position="24"/>
        <end position="45"/>
    </location>
</feature>
<dbReference type="GO" id="GO:0042597">
    <property type="term" value="C:periplasmic space"/>
    <property type="evidence" value="ECO:0007669"/>
    <property type="project" value="UniProtKB-SubCell"/>
</dbReference>
<dbReference type="Proteomes" id="UP000824193">
    <property type="component" value="Unassembled WGS sequence"/>
</dbReference>
<evidence type="ECO:0000256" key="2">
    <source>
        <dbReference type="ARBA" id="ARBA00010742"/>
    </source>
</evidence>
<evidence type="ECO:0000313" key="7">
    <source>
        <dbReference type="EMBL" id="HIX05095.1"/>
    </source>
</evidence>
<dbReference type="PROSITE" id="PS51257">
    <property type="entry name" value="PROKAR_LIPOPROTEIN"/>
    <property type="match status" value="1"/>
</dbReference>
<accession>A0A9D2ADN1</accession>
<evidence type="ECO:0000256" key="4">
    <source>
        <dbReference type="SAM" id="MobiDB-lite"/>
    </source>
</evidence>
<dbReference type="AlphaFoldDB" id="A0A9D2ADN1"/>
<organism evidence="7 8">
    <name type="scientific">Candidatus Allofournierella pullicola</name>
    <dbReference type="NCBI Taxonomy" id="2838596"/>
    <lineage>
        <taxon>Bacteria</taxon>
        <taxon>Bacillati</taxon>
        <taxon>Bacillota</taxon>
        <taxon>Clostridia</taxon>
        <taxon>Eubacteriales</taxon>
        <taxon>Oscillospiraceae</taxon>
        <taxon>Allofournierella</taxon>
    </lineage>
</organism>
<comment type="subcellular location">
    <subcellularLocation>
        <location evidence="1">Periplasm</location>
    </subcellularLocation>
</comment>
<reference evidence="7" key="2">
    <citation type="submission" date="2021-04" db="EMBL/GenBank/DDBJ databases">
        <authorList>
            <person name="Gilroy R."/>
        </authorList>
    </citation>
    <scope>NUCLEOTIDE SEQUENCE</scope>
    <source>
        <strain evidence="7">2239</strain>
    </source>
</reference>
<evidence type="ECO:0000259" key="6">
    <source>
        <dbReference type="Pfam" id="PF09084"/>
    </source>
</evidence>
<feature type="region of interest" description="Disordered" evidence="4">
    <location>
        <begin position="24"/>
        <end position="47"/>
    </location>
</feature>
<evidence type="ECO:0000313" key="8">
    <source>
        <dbReference type="Proteomes" id="UP000824193"/>
    </source>
</evidence>
<evidence type="ECO:0000256" key="3">
    <source>
        <dbReference type="ARBA" id="ARBA00022729"/>
    </source>
</evidence>